<name>A0AAD8Q0F1_9PEZI</name>
<evidence type="ECO:0000313" key="1">
    <source>
        <dbReference type="EMBL" id="KAK1593184.1"/>
    </source>
</evidence>
<proteinExistence type="predicted"/>
<evidence type="ECO:0000313" key="2">
    <source>
        <dbReference type="Proteomes" id="UP001230504"/>
    </source>
</evidence>
<dbReference type="GeneID" id="85435622"/>
<reference evidence="1" key="1">
    <citation type="submission" date="2021-06" db="EMBL/GenBank/DDBJ databases">
        <title>Comparative genomics, transcriptomics and evolutionary studies reveal genomic signatures of adaptation to plant cell wall in hemibiotrophic fungi.</title>
        <authorList>
            <consortium name="DOE Joint Genome Institute"/>
            <person name="Baroncelli R."/>
            <person name="Diaz J.F."/>
            <person name="Benocci T."/>
            <person name="Peng M."/>
            <person name="Battaglia E."/>
            <person name="Haridas S."/>
            <person name="Andreopoulos W."/>
            <person name="Labutti K."/>
            <person name="Pangilinan J."/>
            <person name="Floch G.L."/>
            <person name="Makela M.R."/>
            <person name="Henrissat B."/>
            <person name="Grigoriev I.V."/>
            <person name="Crouch J.A."/>
            <person name="De Vries R.P."/>
            <person name="Sukno S.A."/>
            <person name="Thon M.R."/>
        </authorList>
    </citation>
    <scope>NUCLEOTIDE SEQUENCE</scope>
    <source>
        <strain evidence="1">CBS 125086</strain>
    </source>
</reference>
<comment type="caution">
    <text evidence="1">The sequence shown here is derived from an EMBL/GenBank/DDBJ whole genome shotgun (WGS) entry which is preliminary data.</text>
</comment>
<sequence>MSDPPHVCSFYRARSGSLSQCRIRSRDLASSRYWEEKENRQPQCGYPGQLREPPVRLPDVLGKMKRLDRFVFTGPATAGEWKLRLRLWNEKRPQEDPGLLHIAFGRGVFAHPSRGVADLIRLVVREPCVQLRVLNNLSTSSERSLSVPT</sequence>
<accession>A0AAD8Q0F1</accession>
<dbReference type="AlphaFoldDB" id="A0AAD8Q0F1"/>
<organism evidence="1 2">
    <name type="scientific">Colletotrichum navitas</name>
    <dbReference type="NCBI Taxonomy" id="681940"/>
    <lineage>
        <taxon>Eukaryota</taxon>
        <taxon>Fungi</taxon>
        <taxon>Dikarya</taxon>
        <taxon>Ascomycota</taxon>
        <taxon>Pezizomycotina</taxon>
        <taxon>Sordariomycetes</taxon>
        <taxon>Hypocreomycetidae</taxon>
        <taxon>Glomerellales</taxon>
        <taxon>Glomerellaceae</taxon>
        <taxon>Colletotrichum</taxon>
        <taxon>Colletotrichum graminicola species complex</taxon>
    </lineage>
</organism>
<dbReference type="Proteomes" id="UP001230504">
    <property type="component" value="Unassembled WGS sequence"/>
</dbReference>
<dbReference type="EMBL" id="JAHLJV010000027">
    <property type="protein sequence ID" value="KAK1593184.1"/>
    <property type="molecule type" value="Genomic_DNA"/>
</dbReference>
<keyword evidence="2" id="KW-1185">Reference proteome</keyword>
<gene>
    <name evidence="1" type="ORF">LY79DRAFT_190385</name>
</gene>
<dbReference type="RefSeq" id="XP_060414508.1">
    <property type="nucleotide sequence ID" value="XM_060551382.1"/>
</dbReference>
<protein>
    <submittedName>
        <fullName evidence="1">Uncharacterized protein</fullName>
    </submittedName>
</protein>